<reference evidence="1 2" key="1">
    <citation type="journal article" date="2019" name="Sci. Rep.">
        <title>Orb-weaving spider Araneus ventricosus genome elucidates the spidroin gene catalogue.</title>
        <authorList>
            <person name="Kono N."/>
            <person name="Nakamura H."/>
            <person name="Ohtoshi R."/>
            <person name="Moran D.A.P."/>
            <person name="Shinohara A."/>
            <person name="Yoshida Y."/>
            <person name="Fujiwara M."/>
            <person name="Mori M."/>
            <person name="Tomita M."/>
            <person name="Arakawa K."/>
        </authorList>
    </citation>
    <scope>NUCLEOTIDE SEQUENCE [LARGE SCALE GENOMIC DNA]</scope>
</reference>
<sequence>MTSILAQLQGSPEPLHQPHLKATLVAATRDSYPYQMFSEEFVERGGCEEGEPIEMTLTKEEQLTLFTVGWGSTSLHGCNLLSMEAPMTSWQNLSTG</sequence>
<accession>A0A4Y2DW13</accession>
<evidence type="ECO:0000313" key="2">
    <source>
        <dbReference type="Proteomes" id="UP000499080"/>
    </source>
</evidence>
<gene>
    <name evidence="1" type="ORF">AVEN_216674_1</name>
</gene>
<evidence type="ECO:0000313" key="1">
    <source>
        <dbReference type="EMBL" id="GBM20259.1"/>
    </source>
</evidence>
<comment type="caution">
    <text evidence="1">The sequence shown here is derived from an EMBL/GenBank/DDBJ whole genome shotgun (WGS) entry which is preliminary data.</text>
</comment>
<dbReference type="Proteomes" id="UP000499080">
    <property type="component" value="Unassembled WGS sequence"/>
</dbReference>
<dbReference type="AlphaFoldDB" id="A0A4Y2DW13"/>
<keyword evidence="2" id="KW-1185">Reference proteome</keyword>
<dbReference type="EMBL" id="BGPR01000439">
    <property type="protein sequence ID" value="GBM20259.1"/>
    <property type="molecule type" value="Genomic_DNA"/>
</dbReference>
<proteinExistence type="predicted"/>
<protein>
    <submittedName>
        <fullName evidence="1">Uncharacterized protein</fullName>
    </submittedName>
</protein>
<name>A0A4Y2DW13_ARAVE</name>
<organism evidence="1 2">
    <name type="scientific">Araneus ventricosus</name>
    <name type="common">Orbweaver spider</name>
    <name type="synonym">Epeira ventricosa</name>
    <dbReference type="NCBI Taxonomy" id="182803"/>
    <lineage>
        <taxon>Eukaryota</taxon>
        <taxon>Metazoa</taxon>
        <taxon>Ecdysozoa</taxon>
        <taxon>Arthropoda</taxon>
        <taxon>Chelicerata</taxon>
        <taxon>Arachnida</taxon>
        <taxon>Araneae</taxon>
        <taxon>Araneomorphae</taxon>
        <taxon>Entelegynae</taxon>
        <taxon>Araneoidea</taxon>
        <taxon>Araneidae</taxon>
        <taxon>Araneus</taxon>
    </lineage>
</organism>